<comment type="function">
    <text evidence="4 5">Removes the 2'-phosphate from RNA via an intermediate in which the phosphate is ADP-ribosylated by NAD followed by a presumed transesterification to release the RNA and generate ADP-ribose 1''-2''-cyclic phosphate (APPR&gt;P). May function as an ADP-ribosylase.</text>
</comment>
<dbReference type="PANTHER" id="PTHR12684">
    <property type="entry name" value="PUTATIVE PHOSPHOTRANSFERASE"/>
    <property type="match status" value="1"/>
</dbReference>
<dbReference type="KEGG" id="rsi:Runsl_2196"/>
<dbReference type="Gene3D" id="1.10.10.970">
    <property type="entry name" value="RNA 2'-phosphotransferase, Tpt1/KptA family, N-terminal domain"/>
    <property type="match status" value="1"/>
</dbReference>
<dbReference type="NCBIfam" id="NF002014">
    <property type="entry name" value="PRK00819.1-4"/>
    <property type="match status" value="1"/>
</dbReference>
<evidence type="ECO:0000313" key="7">
    <source>
        <dbReference type="Proteomes" id="UP000000493"/>
    </source>
</evidence>
<dbReference type="Proteomes" id="UP000000493">
    <property type="component" value="Chromosome"/>
</dbReference>
<dbReference type="InterPro" id="IPR022928">
    <property type="entry name" value="RNA_2'-PTrans_KptA"/>
</dbReference>
<keyword evidence="7" id="KW-1185">Reference proteome</keyword>
<evidence type="ECO:0000256" key="5">
    <source>
        <dbReference type="HAMAP-Rule" id="MF_00299"/>
    </source>
</evidence>
<comment type="similarity">
    <text evidence="1 5">Belongs to the KptA/TPT1 family.</text>
</comment>
<dbReference type="GO" id="GO:0003950">
    <property type="term" value="F:NAD+ poly-ADP-ribosyltransferase activity"/>
    <property type="evidence" value="ECO:0007669"/>
    <property type="project" value="InterPro"/>
</dbReference>
<evidence type="ECO:0000256" key="2">
    <source>
        <dbReference type="ARBA" id="ARBA00022679"/>
    </source>
</evidence>
<evidence type="ECO:0000256" key="4">
    <source>
        <dbReference type="ARBA" id="ARBA00025212"/>
    </source>
</evidence>
<dbReference type="EMBL" id="CP002859">
    <property type="protein sequence ID" value="AEI48608.1"/>
    <property type="molecule type" value="Genomic_DNA"/>
</dbReference>
<evidence type="ECO:0000313" key="6">
    <source>
        <dbReference type="EMBL" id="AEI48608.1"/>
    </source>
</evidence>
<keyword evidence="2 5" id="KW-0808">Transferase</keyword>
<protein>
    <recommendedName>
        <fullName evidence="5">Probable RNA 2'-phosphotransferase</fullName>
        <ecNumber evidence="5">2.7.1.-</ecNumber>
    </recommendedName>
</protein>
<sequence>MEDEVKVSKFLSLVLRHNPALIGLDLDANGWAPVKELLAKMKAKGHGISMEELKHIVETNSKKRFAFSENFEKIRANQGHSVEVDLGYEKQVPPAVLFHGTAEKNFDLILKDGIKKMSRHHVHLSQDITTARKVGMRHGKPVVLSVDAKGMADGGFDFYLSNNGVWLIDFVPAEFIKVDDCFA</sequence>
<proteinExistence type="evidence at protein level"/>
<dbReference type="GO" id="GO:0006388">
    <property type="term" value="P:tRNA splicing, via endonucleolytic cleavage and ligation"/>
    <property type="evidence" value="ECO:0007669"/>
    <property type="project" value="UniProtKB-UniRule"/>
</dbReference>
<accession>A0A7U3ZK32</accession>
<dbReference type="EC" id="2.7.1.-" evidence="5"/>
<reference evidence="6 7" key="2">
    <citation type="journal article" date="2012" name="Stand. Genomic Sci.">
        <title>Complete genome sequence of the aquatic bacterium Runella slithyformis type strain (LSU 4(T)).</title>
        <authorList>
            <person name="Copeland A."/>
            <person name="Zhang X."/>
            <person name="Misra M."/>
            <person name="Lapidus A."/>
            <person name="Nolan M."/>
            <person name="Lucas S."/>
            <person name="Deshpande S."/>
            <person name="Cheng J.F."/>
            <person name="Tapia R."/>
            <person name="Goodwin L.A."/>
            <person name="Pitluck S."/>
            <person name="Liolios K."/>
            <person name="Pagani I."/>
            <person name="Ivanova N."/>
            <person name="Mikhailova N."/>
            <person name="Pati A."/>
            <person name="Chen A."/>
            <person name="Palaniappan K."/>
            <person name="Land M."/>
            <person name="Hauser L."/>
            <person name="Pan C."/>
            <person name="Jeffries C.D."/>
            <person name="Detter J.C."/>
            <person name="Brambilla E.M."/>
            <person name="Rohde M."/>
            <person name="Djao O.D."/>
            <person name="Goker M."/>
            <person name="Sikorski J."/>
            <person name="Tindall B.J."/>
            <person name="Woyke T."/>
            <person name="Bristow J."/>
            <person name="Eisen J.A."/>
            <person name="Markowitz V."/>
            <person name="Hugenholtz P."/>
            <person name="Kyrpides N.C."/>
            <person name="Klenk H.P."/>
            <person name="Mavromatis K."/>
        </authorList>
    </citation>
    <scope>NUCLEOTIDE SEQUENCE [LARGE SCALE GENOMIC DNA]</scope>
    <source>
        <strain evidence="7">ATCC 29530 / DSM 19594 / LMG 11500 / NCIMB 11436 / LSU 4</strain>
    </source>
</reference>
<dbReference type="Pfam" id="PF01885">
    <property type="entry name" value="PTS_2-RNA"/>
    <property type="match status" value="1"/>
</dbReference>
<dbReference type="GO" id="GO:0000215">
    <property type="term" value="F:tRNA 2'-phosphotransferase activity"/>
    <property type="evidence" value="ECO:0007669"/>
    <property type="project" value="TreeGrafter"/>
</dbReference>
<dbReference type="AlphaFoldDB" id="A0A7U3ZK32"/>
<evidence type="ECO:0000256" key="1">
    <source>
        <dbReference type="ARBA" id="ARBA00009836"/>
    </source>
</evidence>
<dbReference type="InterPro" id="IPR042080">
    <property type="entry name" value="RNA_2'-PTrans_N"/>
</dbReference>
<dbReference type="PANTHER" id="PTHR12684:SF2">
    <property type="entry name" value="TRNA 2'-PHOSPHOTRANSFERASE 1"/>
    <property type="match status" value="1"/>
</dbReference>
<dbReference type="InterPro" id="IPR042081">
    <property type="entry name" value="RNA_2'-PTrans_C"/>
</dbReference>
<keyword evidence="3 5" id="KW-0520">NAD</keyword>
<dbReference type="SUPFAM" id="SSF56399">
    <property type="entry name" value="ADP-ribosylation"/>
    <property type="match status" value="1"/>
</dbReference>
<dbReference type="HAMAP" id="MF_00299">
    <property type="entry name" value="KptA"/>
    <property type="match status" value="1"/>
</dbReference>
<evidence type="ECO:0007829" key="8">
    <source>
        <dbReference type="PDB" id="7KW8"/>
    </source>
</evidence>
<name>A0A7U3ZK32_RUNSL</name>
<reference evidence="7" key="1">
    <citation type="submission" date="2011-06" db="EMBL/GenBank/DDBJ databases">
        <title>The complete genome of chromosome of Runella slithyformis DSM 19594.</title>
        <authorList>
            <consortium name="US DOE Joint Genome Institute (JGI-PGF)"/>
            <person name="Lucas S."/>
            <person name="Han J."/>
            <person name="Lapidus A."/>
            <person name="Bruce D."/>
            <person name="Goodwin L."/>
            <person name="Pitluck S."/>
            <person name="Peters L."/>
            <person name="Kyrpides N."/>
            <person name="Mavromatis K."/>
            <person name="Ivanova N."/>
            <person name="Ovchinnikova G."/>
            <person name="Zhang X."/>
            <person name="Misra M."/>
            <person name="Detter J.C."/>
            <person name="Tapia R."/>
            <person name="Han C."/>
            <person name="Land M."/>
            <person name="Hauser L."/>
            <person name="Markowitz V."/>
            <person name="Cheng J.-F."/>
            <person name="Hugenholtz P."/>
            <person name="Woyke T."/>
            <person name="Wu D."/>
            <person name="Tindall B."/>
            <person name="Faehrich R."/>
            <person name="Brambilla E."/>
            <person name="Klenk H.-P."/>
            <person name="Eisen J.A."/>
        </authorList>
    </citation>
    <scope>NUCLEOTIDE SEQUENCE [LARGE SCALE GENOMIC DNA]</scope>
    <source>
        <strain evidence="7">ATCC 29530 / DSM 19594 / LMG 11500 / NCIMB 11436 / LSU 4</strain>
    </source>
</reference>
<dbReference type="RefSeq" id="WP_013927919.1">
    <property type="nucleotide sequence ID" value="NC_015703.1"/>
</dbReference>
<dbReference type="Gene3D" id="3.20.170.30">
    <property type="match status" value="1"/>
</dbReference>
<keyword evidence="8 9" id="KW-0002">3D-structure</keyword>
<dbReference type="PDB" id="7KW8">
    <property type="method" value="NMR"/>
    <property type="chains" value="A=5-178"/>
</dbReference>
<gene>
    <name evidence="5" type="primary">kptA</name>
    <name evidence="6" type="ordered locus">Runsl_2196</name>
</gene>
<evidence type="ECO:0007829" key="9">
    <source>
        <dbReference type="PDB" id="7KW9"/>
    </source>
</evidence>
<evidence type="ECO:0000256" key="3">
    <source>
        <dbReference type="ARBA" id="ARBA00023027"/>
    </source>
</evidence>
<dbReference type="PDB" id="7KW9">
    <property type="method" value="NMR"/>
    <property type="chains" value="A=5-178"/>
</dbReference>
<dbReference type="InterPro" id="IPR002745">
    <property type="entry name" value="Ptrans_KptA/Tpt1"/>
</dbReference>
<dbReference type="SMR" id="A0A7U3ZK32"/>
<reference evidence="8 9" key="3">
    <citation type="journal article" date="2021" name="Nucleic Acids Res.">
        <title>NMR solution structures of Runella slithyformis RNA 2'-phosphotransferase Tpt1 provide insights into NAD+ binding and specificity.</title>
        <authorList>
            <person name="Alphonse S."/>
            <person name="Banerjee A."/>
            <person name="Dantuluri S."/>
            <person name="Shuman S."/>
            <person name="Ghose R."/>
        </authorList>
    </citation>
    <scope>STRUCTURE BY NMR OF 5-178</scope>
</reference>
<organism evidence="6 7">
    <name type="scientific">Runella slithyformis (strain ATCC 29530 / DSM 19594 / LMG 11500 / NCIMB 11436 / LSU 4)</name>
    <dbReference type="NCBI Taxonomy" id="761193"/>
    <lineage>
        <taxon>Bacteria</taxon>
        <taxon>Pseudomonadati</taxon>
        <taxon>Bacteroidota</taxon>
        <taxon>Cytophagia</taxon>
        <taxon>Cytophagales</taxon>
        <taxon>Spirosomataceae</taxon>
        <taxon>Runella</taxon>
    </lineage>
</organism>